<proteinExistence type="predicted"/>
<reference evidence="1 2" key="1">
    <citation type="journal article" date="2018" name="Sci. Data">
        <title>The draft genome sequence of cork oak.</title>
        <authorList>
            <person name="Ramos A.M."/>
            <person name="Usie A."/>
            <person name="Barbosa P."/>
            <person name="Barros P.M."/>
            <person name="Capote T."/>
            <person name="Chaves I."/>
            <person name="Simoes F."/>
            <person name="Abreu I."/>
            <person name="Carrasquinho I."/>
            <person name="Faro C."/>
            <person name="Guimaraes J.B."/>
            <person name="Mendonca D."/>
            <person name="Nobrega F."/>
            <person name="Rodrigues L."/>
            <person name="Saibo N.J.M."/>
            <person name="Varela M.C."/>
            <person name="Egas C."/>
            <person name="Matos J."/>
            <person name="Miguel C.M."/>
            <person name="Oliveira M.M."/>
            <person name="Ricardo C.P."/>
            <person name="Goncalves S."/>
        </authorList>
    </citation>
    <scope>NUCLEOTIDE SEQUENCE [LARGE SCALE GENOMIC DNA]</scope>
    <source>
        <strain evidence="2">cv. HL8</strain>
    </source>
</reference>
<organism evidence="1 2">
    <name type="scientific">Quercus suber</name>
    <name type="common">Cork oak</name>
    <dbReference type="NCBI Taxonomy" id="58331"/>
    <lineage>
        <taxon>Eukaryota</taxon>
        <taxon>Viridiplantae</taxon>
        <taxon>Streptophyta</taxon>
        <taxon>Embryophyta</taxon>
        <taxon>Tracheophyta</taxon>
        <taxon>Spermatophyta</taxon>
        <taxon>Magnoliopsida</taxon>
        <taxon>eudicotyledons</taxon>
        <taxon>Gunneridae</taxon>
        <taxon>Pentapetalae</taxon>
        <taxon>rosids</taxon>
        <taxon>fabids</taxon>
        <taxon>Fagales</taxon>
        <taxon>Fagaceae</taxon>
        <taxon>Quercus</taxon>
    </lineage>
</organism>
<keyword evidence="2" id="KW-1185">Reference proteome</keyword>
<dbReference type="AlphaFoldDB" id="A0AAW0IHN8"/>
<accession>A0AAW0IHN8</accession>
<evidence type="ECO:0000313" key="1">
    <source>
        <dbReference type="EMBL" id="KAK7814130.1"/>
    </source>
</evidence>
<dbReference type="Proteomes" id="UP000237347">
    <property type="component" value="Unassembled WGS sequence"/>
</dbReference>
<gene>
    <name evidence="1" type="ORF">CFP56_003825</name>
</gene>
<name>A0AAW0IHN8_QUESU</name>
<comment type="caution">
    <text evidence="1">The sequence shown here is derived from an EMBL/GenBank/DDBJ whole genome shotgun (WGS) entry which is preliminary data.</text>
</comment>
<protein>
    <submittedName>
        <fullName evidence="1">Uncharacterized protein</fullName>
    </submittedName>
</protein>
<dbReference type="EMBL" id="PKMF04001133">
    <property type="protein sequence ID" value="KAK7814130.1"/>
    <property type="molecule type" value="Genomic_DNA"/>
</dbReference>
<evidence type="ECO:0000313" key="2">
    <source>
        <dbReference type="Proteomes" id="UP000237347"/>
    </source>
</evidence>
<sequence>MVENFLTYGIDRRSDKQFYIYCVKEKKSKIHKGNYLPLRFGSIPVLSAETGRIVKRPASSLRFSISALLFKEPVLMASDSANLA</sequence>